<feature type="region of interest" description="Disordered" evidence="4">
    <location>
        <begin position="1"/>
        <end position="35"/>
    </location>
</feature>
<evidence type="ECO:0000256" key="3">
    <source>
        <dbReference type="SAM" id="Coils"/>
    </source>
</evidence>
<dbReference type="FunFam" id="2.40.30.170:FF:000010">
    <property type="entry name" value="Efflux RND transporter periplasmic adaptor subunit"/>
    <property type="match status" value="1"/>
</dbReference>
<dbReference type="InterPro" id="IPR058792">
    <property type="entry name" value="Beta-barrel_RND_2"/>
</dbReference>
<comment type="caution">
    <text evidence="8">The sequence shown here is derived from an EMBL/GenBank/DDBJ whole genome shotgun (WGS) entry which is preliminary data.</text>
</comment>
<dbReference type="NCBIfam" id="TIGR01730">
    <property type="entry name" value="RND_mfp"/>
    <property type="match status" value="1"/>
</dbReference>
<dbReference type="GO" id="GO:0016020">
    <property type="term" value="C:membrane"/>
    <property type="evidence" value="ECO:0007669"/>
    <property type="project" value="InterPro"/>
</dbReference>
<dbReference type="RefSeq" id="WP_146510864.1">
    <property type="nucleotide sequence ID" value="NZ_SIHI01000011.1"/>
</dbReference>
<protein>
    <submittedName>
        <fullName evidence="8">Cobalt-zinc-cadmium resistance protein CzcB</fullName>
    </submittedName>
</protein>
<dbReference type="InterPro" id="IPR051909">
    <property type="entry name" value="MFP_Cation_Efflux"/>
</dbReference>
<dbReference type="Proteomes" id="UP000317243">
    <property type="component" value="Unassembled WGS sequence"/>
</dbReference>
<dbReference type="PANTHER" id="PTHR30097">
    <property type="entry name" value="CATION EFFLUX SYSTEM PROTEIN CUSB"/>
    <property type="match status" value="1"/>
</dbReference>
<evidence type="ECO:0000256" key="1">
    <source>
        <dbReference type="ARBA" id="ARBA00009477"/>
    </source>
</evidence>
<keyword evidence="5" id="KW-0472">Membrane</keyword>
<keyword evidence="9" id="KW-1185">Reference proteome</keyword>
<dbReference type="InterPro" id="IPR006143">
    <property type="entry name" value="RND_pump_MFP"/>
</dbReference>
<dbReference type="SUPFAM" id="SSF111369">
    <property type="entry name" value="HlyD-like secretion proteins"/>
    <property type="match status" value="2"/>
</dbReference>
<keyword evidence="5" id="KW-1133">Transmembrane helix</keyword>
<dbReference type="Pfam" id="PF25973">
    <property type="entry name" value="BSH_CzcB"/>
    <property type="match status" value="1"/>
</dbReference>
<dbReference type="Gene3D" id="2.40.50.100">
    <property type="match status" value="1"/>
</dbReference>
<dbReference type="Pfam" id="PF25954">
    <property type="entry name" value="Beta-barrel_RND_2"/>
    <property type="match status" value="1"/>
</dbReference>
<name>A0A5C5WNM4_9PLAN</name>
<evidence type="ECO:0000313" key="9">
    <source>
        <dbReference type="Proteomes" id="UP000317243"/>
    </source>
</evidence>
<feature type="coiled-coil region" evidence="3">
    <location>
        <begin position="139"/>
        <end position="166"/>
    </location>
</feature>
<dbReference type="EMBL" id="SIHI01000011">
    <property type="protein sequence ID" value="TWT51721.1"/>
    <property type="molecule type" value="Genomic_DNA"/>
</dbReference>
<feature type="domain" description="CusB-like beta-barrel" evidence="6">
    <location>
        <begin position="395"/>
        <end position="464"/>
    </location>
</feature>
<dbReference type="GO" id="GO:0030313">
    <property type="term" value="C:cell envelope"/>
    <property type="evidence" value="ECO:0007669"/>
    <property type="project" value="TreeGrafter"/>
</dbReference>
<evidence type="ECO:0000259" key="6">
    <source>
        <dbReference type="Pfam" id="PF25954"/>
    </source>
</evidence>
<dbReference type="Gene3D" id="2.40.30.170">
    <property type="match status" value="1"/>
</dbReference>
<proteinExistence type="inferred from homology"/>
<sequence length="561" mass="60425">MSQTLQQPSTLPPPSNSPSSTVSPESPLPREVDEPETVTLPSRVRAVFATIIGWIPSVVVIVGLGGLAWYGHHNDWKLPSAQSLTGESVAATGPAWCESHGVPEKDCIVCTPGLIENSAKLTFCNQHGVHGCPLCNPELAETKSTYTATENELKRVENALALQRRKENSPVSSSPGTRIQFASLDAIEKAGVDVEPVVRDRVVESIDAAGEIRYDETKSALVSPQADGVVRKIFVNIGDWVDAGDVLMLLDSSEAGRLKTQLVAAISDEQLSHKTVERIRPLAGGAVAGKRLLESEAELLQAAADVDRIAGLLANLGIRIDVDRIRKLDGKQLDDAIKQSSLKGIKREALPSDVNLSNLIVVSAPLAGQIVSRSTTIGEVVDRGSEIFRIVDTRTVWLDLRVPAEDASLVSIGQKTLFRPDGASELHEGTVSWISTETDTQTRTVRVRAELANDDQRLRHETFGRGEVVLRDDSEAILVPESAVQWDGTGYLVFVRDARFFEEDRPKFFVARSVRPGVESEGMVEILAGVVPGEVVASSGGDVLRAQLLRSNLGAGCTCGH</sequence>
<gene>
    <name evidence="8" type="primary">czcB</name>
    <name evidence="8" type="ORF">KOR42_34080</name>
</gene>
<evidence type="ECO:0000259" key="7">
    <source>
        <dbReference type="Pfam" id="PF25973"/>
    </source>
</evidence>
<reference evidence="8 9" key="1">
    <citation type="submission" date="2019-02" db="EMBL/GenBank/DDBJ databases">
        <title>Deep-cultivation of Planctomycetes and their phenomic and genomic characterization uncovers novel biology.</title>
        <authorList>
            <person name="Wiegand S."/>
            <person name="Jogler M."/>
            <person name="Boedeker C."/>
            <person name="Pinto D."/>
            <person name="Vollmers J."/>
            <person name="Rivas-Marin E."/>
            <person name="Kohn T."/>
            <person name="Peeters S.H."/>
            <person name="Heuer A."/>
            <person name="Rast P."/>
            <person name="Oberbeckmann S."/>
            <person name="Bunk B."/>
            <person name="Jeske O."/>
            <person name="Meyerdierks A."/>
            <person name="Storesund J.E."/>
            <person name="Kallscheuer N."/>
            <person name="Luecker S."/>
            <person name="Lage O.M."/>
            <person name="Pohl T."/>
            <person name="Merkel B.J."/>
            <person name="Hornburger P."/>
            <person name="Mueller R.-W."/>
            <person name="Bruemmer F."/>
            <person name="Labrenz M."/>
            <person name="Spormann A.M."/>
            <person name="Op Den Camp H."/>
            <person name="Overmann J."/>
            <person name="Amann R."/>
            <person name="Jetten M.S.M."/>
            <person name="Mascher T."/>
            <person name="Medema M.H."/>
            <person name="Devos D.P."/>
            <person name="Kaster A.-K."/>
            <person name="Ovreas L."/>
            <person name="Rohde M."/>
            <person name="Galperin M.Y."/>
            <person name="Jogler C."/>
        </authorList>
    </citation>
    <scope>NUCLEOTIDE SEQUENCE [LARGE SCALE GENOMIC DNA]</scope>
    <source>
        <strain evidence="8 9">KOR42</strain>
    </source>
</reference>
<evidence type="ECO:0000256" key="4">
    <source>
        <dbReference type="SAM" id="MobiDB-lite"/>
    </source>
</evidence>
<comment type="similarity">
    <text evidence="1">Belongs to the membrane fusion protein (MFP) (TC 8.A.1) family.</text>
</comment>
<evidence type="ECO:0000256" key="2">
    <source>
        <dbReference type="ARBA" id="ARBA00022448"/>
    </source>
</evidence>
<evidence type="ECO:0000256" key="5">
    <source>
        <dbReference type="SAM" id="Phobius"/>
    </source>
</evidence>
<keyword evidence="3" id="KW-0175">Coiled coil</keyword>
<feature type="domain" description="CzcB-like barrel-sandwich hybrid" evidence="7">
    <location>
        <begin position="219"/>
        <end position="392"/>
    </location>
</feature>
<evidence type="ECO:0000313" key="8">
    <source>
        <dbReference type="EMBL" id="TWT51721.1"/>
    </source>
</evidence>
<dbReference type="InterPro" id="IPR058647">
    <property type="entry name" value="BSH_CzcB-like"/>
</dbReference>
<feature type="transmembrane region" description="Helical" evidence="5">
    <location>
        <begin position="46"/>
        <end position="70"/>
    </location>
</feature>
<dbReference type="AlphaFoldDB" id="A0A5C5WNM4"/>
<dbReference type="GO" id="GO:0015679">
    <property type="term" value="P:plasma membrane copper ion transport"/>
    <property type="evidence" value="ECO:0007669"/>
    <property type="project" value="TreeGrafter"/>
</dbReference>
<dbReference type="OrthoDB" id="9806939at2"/>
<organism evidence="8 9">
    <name type="scientific">Thalassoglobus neptunius</name>
    <dbReference type="NCBI Taxonomy" id="1938619"/>
    <lineage>
        <taxon>Bacteria</taxon>
        <taxon>Pseudomonadati</taxon>
        <taxon>Planctomycetota</taxon>
        <taxon>Planctomycetia</taxon>
        <taxon>Planctomycetales</taxon>
        <taxon>Planctomycetaceae</taxon>
        <taxon>Thalassoglobus</taxon>
    </lineage>
</organism>
<keyword evidence="5" id="KW-0812">Transmembrane</keyword>
<dbReference type="GO" id="GO:0060003">
    <property type="term" value="P:copper ion export"/>
    <property type="evidence" value="ECO:0007669"/>
    <property type="project" value="TreeGrafter"/>
</dbReference>
<accession>A0A5C5WNM4</accession>
<dbReference type="GO" id="GO:0022857">
    <property type="term" value="F:transmembrane transporter activity"/>
    <property type="evidence" value="ECO:0007669"/>
    <property type="project" value="InterPro"/>
</dbReference>
<dbReference type="PANTHER" id="PTHR30097:SF4">
    <property type="entry name" value="SLR6042 PROTEIN"/>
    <property type="match status" value="1"/>
</dbReference>
<keyword evidence="2" id="KW-0813">Transport</keyword>
<dbReference type="Gene3D" id="2.40.420.20">
    <property type="match status" value="1"/>
</dbReference>